<keyword evidence="2" id="KW-1185">Reference proteome</keyword>
<dbReference type="GeneID" id="64668103"/>
<feature type="non-terminal residue" evidence="1">
    <location>
        <position position="98"/>
    </location>
</feature>
<sequence>IDQTNIVYQPENTATYEEVGSKQVTVVGQEEKRAFTVVVGISASGNALPFQVIYCGKTTCSLPSKSMPQFKKAQHLGFKLCFSNTDMHWSMFELMCDY</sequence>
<dbReference type="AlphaFoldDB" id="A0AAD4E5N0"/>
<evidence type="ECO:0000313" key="2">
    <source>
        <dbReference type="Proteomes" id="UP001195769"/>
    </source>
</evidence>
<protein>
    <recommendedName>
        <fullName evidence="3">Transposase</fullName>
    </recommendedName>
</protein>
<name>A0AAD4E5N0_9AGAM</name>
<comment type="caution">
    <text evidence="1">The sequence shown here is derived from an EMBL/GenBank/DDBJ whole genome shotgun (WGS) entry which is preliminary data.</text>
</comment>
<gene>
    <name evidence="1" type="ORF">F5891DRAFT_922199</name>
</gene>
<evidence type="ECO:0000313" key="1">
    <source>
        <dbReference type="EMBL" id="KAG1900159.1"/>
    </source>
</evidence>
<evidence type="ECO:0008006" key="3">
    <source>
        <dbReference type="Google" id="ProtNLM"/>
    </source>
</evidence>
<reference evidence="1" key="1">
    <citation type="journal article" date="2020" name="New Phytol.">
        <title>Comparative genomics reveals dynamic genome evolution in host specialist ectomycorrhizal fungi.</title>
        <authorList>
            <person name="Lofgren L.A."/>
            <person name="Nguyen N.H."/>
            <person name="Vilgalys R."/>
            <person name="Ruytinx J."/>
            <person name="Liao H.L."/>
            <person name="Branco S."/>
            <person name="Kuo A."/>
            <person name="LaButti K."/>
            <person name="Lipzen A."/>
            <person name="Andreopoulos W."/>
            <person name="Pangilinan J."/>
            <person name="Riley R."/>
            <person name="Hundley H."/>
            <person name="Na H."/>
            <person name="Barry K."/>
            <person name="Grigoriev I.V."/>
            <person name="Stajich J.E."/>
            <person name="Kennedy P.G."/>
        </authorList>
    </citation>
    <scope>NUCLEOTIDE SEQUENCE</scope>
    <source>
        <strain evidence="1">FC203</strain>
    </source>
</reference>
<dbReference type="Proteomes" id="UP001195769">
    <property type="component" value="Unassembled WGS sequence"/>
</dbReference>
<feature type="non-terminal residue" evidence="1">
    <location>
        <position position="1"/>
    </location>
</feature>
<dbReference type="RefSeq" id="XP_041225735.1">
    <property type="nucleotide sequence ID" value="XM_041373805.1"/>
</dbReference>
<dbReference type="EMBL" id="JABBWK010000028">
    <property type="protein sequence ID" value="KAG1900159.1"/>
    <property type="molecule type" value="Genomic_DNA"/>
</dbReference>
<organism evidence="1 2">
    <name type="scientific">Suillus fuscotomentosus</name>
    <dbReference type="NCBI Taxonomy" id="1912939"/>
    <lineage>
        <taxon>Eukaryota</taxon>
        <taxon>Fungi</taxon>
        <taxon>Dikarya</taxon>
        <taxon>Basidiomycota</taxon>
        <taxon>Agaricomycotina</taxon>
        <taxon>Agaricomycetes</taxon>
        <taxon>Agaricomycetidae</taxon>
        <taxon>Boletales</taxon>
        <taxon>Suillineae</taxon>
        <taxon>Suillaceae</taxon>
        <taxon>Suillus</taxon>
    </lineage>
</organism>
<accession>A0AAD4E5N0</accession>
<proteinExistence type="predicted"/>